<reference evidence="2" key="2">
    <citation type="submission" date="2021-08" db="EMBL/GenBank/DDBJ databases">
        <authorList>
            <person name="Tani A."/>
            <person name="Ola A."/>
            <person name="Ogura Y."/>
            <person name="Katsura K."/>
            <person name="Hayashi T."/>
        </authorList>
    </citation>
    <scope>NUCLEOTIDE SEQUENCE</scope>
    <source>
        <strain evidence="2">DSM 23632</strain>
    </source>
</reference>
<name>A0ABQ4TXZ7_9HYPH</name>
<keyword evidence="3" id="KW-1185">Reference proteome</keyword>
<evidence type="ECO:0000256" key="1">
    <source>
        <dbReference type="SAM" id="MobiDB-lite"/>
    </source>
</evidence>
<reference evidence="2" key="1">
    <citation type="journal article" date="2021" name="Front. Microbiol.">
        <title>Comprehensive Comparative Genomics and Phenotyping of Methylobacterium Species.</title>
        <authorList>
            <person name="Alessa O."/>
            <person name="Ogura Y."/>
            <person name="Fujitani Y."/>
            <person name="Takami H."/>
            <person name="Hayashi T."/>
            <person name="Sahin N."/>
            <person name="Tani A."/>
        </authorList>
    </citation>
    <scope>NUCLEOTIDE SEQUENCE</scope>
    <source>
        <strain evidence="2">DSM 23632</strain>
    </source>
</reference>
<comment type="caution">
    <text evidence="2">The sequence shown here is derived from an EMBL/GenBank/DDBJ whole genome shotgun (WGS) entry which is preliminary data.</text>
</comment>
<evidence type="ECO:0000313" key="3">
    <source>
        <dbReference type="Proteomes" id="UP001055057"/>
    </source>
</evidence>
<dbReference type="RefSeq" id="WP_147814706.1">
    <property type="nucleotide sequence ID" value="NZ_BPRB01000095.1"/>
</dbReference>
<sequence>MSFRSQFVTDLHKLDLAETRTRLRTVRAAVDRRLDELESLKEPALRTDLLIANDEVSSSLMATARHGIERLATALAVSHGEPAQPSAYPRVPNRSVRS</sequence>
<dbReference type="Proteomes" id="UP001055057">
    <property type="component" value="Unassembled WGS sequence"/>
</dbReference>
<feature type="region of interest" description="Disordered" evidence="1">
    <location>
        <begin position="79"/>
        <end position="98"/>
    </location>
</feature>
<protein>
    <submittedName>
        <fullName evidence="2">Uncharacterized protein</fullName>
    </submittedName>
</protein>
<evidence type="ECO:0000313" key="2">
    <source>
        <dbReference type="EMBL" id="GJE59784.1"/>
    </source>
</evidence>
<proteinExistence type="predicted"/>
<accession>A0ABQ4TXZ7</accession>
<dbReference type="EMBL" id="BPRB01000095">
    <property type="protein sequence ID" value="GJE59784.1"/>
    <property type="molecule type" value="Genomic_DNA"/>
</dbReference>
<gene>
    <name evidence="2" type="ORF">MPOCJGCO_1886</name>
</gene>
<organism evidence="2 3">
    <name type="scientific">Methylobacterium trifolii</name>
    <dbReference type="NCBI Taxonomy" id="1003092"/>
    <lineage>
        <taxon>Bacteria</taxon>
        <taxon>Pseudomonadati</taxon>
        <taxon>Pseudomonadota</taxon>
        <taxon>Alphaproteobacteria</taxon>
        <taxon>Hyphomicrobiales</taxon>
        <taxon>Methylobacteriaceae</taxon>
        <taxon>Methylobacterium</taxon>
    </lineage>
</organism>